<dbReference type="InterPro" id="IPR000073">
    <property type="entry name" value="AB_hydrolase_1"/>
</dbReference>
<feature type="active site" evidence="2">
    <location>
        <position position="322"/>
    </location>
</feature>
<evidence type="ECO:0000256" key="1">
    <source>
        <dbReference type="ARBA" id="ARBA00022679"/>
    </source>
</evidence>
<comment type="subunit">
    <text evidence="2">Homodimer.</text>
</comment>
<protein>
    <recommendedName>
        <fullName evidence="2">Probable acyltransferase</fullName>
        <ecNumber evidence="2">2.3.1.-</ecNumber>
    </recommendedName>
</protein>
<keyword evidence="3" id="KW-0732">Signal</keyword>
<dbReference type="PANTHER" id="PTHR32268:SF11">
    <property type="entry name" value="HOMOSERINE O-ACETYLTRANSFERASE"/>
    <property type="match status" value="1"/>
</dbReference>
<dbReference type="EC" id="2.3.1.-" evidence="2"/>
<dbReference type="InterPro" id="IPR029058">
    <property type="entry name" value="AB_hydrolase_fold"/>
</dbReference>
<feature type="domain" description="AB hydrolase-1" evidence="4">
    <location>
        <begin position="99"/>
        <end position="236"/>
    </location>
</feature>
<keyword evidence="1 2" id="KW-0808">Transferase</keyword>
<feature type="signal peptide" evidence="3">
    <location>
        <begin position="1"/>
        <end position="24"/>
    </location>
</feature>
<comment type="caution">
    <text evidence="5">The sequence shown here is derived from an EMBL/GenBank/DDBJ whole genome shotgun (WGS) entry which is preliminary data.</text>
</comment>
<accession>A0ABT8A4W5</accession>
<dbReference type="PIRSF" id="PIRSF000443">
    <property type="entry name" value="Homoser_Ac_trans"/>
    <property type="match status" value="1"/>
</dbReference>
<dbReference type="SUPFAM" id="SSF53474">
    <property type="entry name" value="alpha/beta-Hydrolases"/>
    <property type="match status" value="1"/>
</dbReference>
<proteinExistence type="inferred from homology"/>
<evidence type="ECO:0000256" key="3">
    <source>
        <dbReference type="SAM" id="SignalP"/>
    </source>
</evidence>
<keyword evidence="6" id="KW-1185">Reference proteome</keyword>
<sequence>MDRRTALALPLAAALGATARPAAAAPLDAVESRFAELGSLTLQSGATLPEARLAYETYGTLNAAGTNAVLVTHGYTSSHHAAGRYAPGRAPAGVAENAPGSWDLMIGPGKPIDTDRYFVVASNMLGSAYGSTAPASRNPATGQPYGPDFPAITVVDIIAAQRAMLALLGVKHLVAVMGTSYGGYQAFQWAVTYPEAMNAVVCVNTAPKGSGDQRQTEALVTRLAEDPNWNGGRYYANGGIAQVLTDIRVATLKNYGIEAQLGARFPDAAEREAEIHRIATPWARAFDGNSLVTLRRAAVDFDAQKDFARIKARVLYALTTTDRLFPPGIAPAVMQRLREAGVDARFFEIRNEFGHIGANVDSPDWVPTLAAFMAKADG</sequence>
<evidence type="ECO:0000259" key="4">
    <source>
        <dbReference type="Pfam" id="PF00561"/>
    </source>
</evidence>
<keyword evidence="2" id="KW-0963">Cytoplasm</keyword>
<keyword evidence="2" id="KW-0012">Acyltransferase</keyword>
<dbReference type="EMBL" id="JAUFPN010000109">
    <property type="protein sequence ID" value="MDN3564723.1"/>
    <property type="molecule type" value="Genomic_DNA"/>
</dbReference>
<keyword evidence="2" id="KW-0028">Amino-acid biosynthesis</keyword>
<dbReference type="RefSeq" id="WP_290316529.1">
    <property type="nucleotide sequence ID" value="NZ_JAUFPN010000109.1"/>
</dbReference>
<name>A0ABT8A4W5_9PROT</name>
<evidence type="ECO:0000313" key="5">
    <source>
        <dbReference type="EMBL" id="MDN3564723.1"/>
    </source>
</evidence>
<keyword evidence="5" id="KW-0378">Hydrolase</keyword>
<organism evidence="5 6">
    <name type="scientific">Paeniroseomonas aquatica</name>
    <dbReference type="NCBI Taxonomy" id="373043"/>
    <lineage>
        <taxon>Bacteria</taxon>
        <taxon>Pseudomonadati</taxon>
        <taxon>Pseudomonadota</taxon>
        <taxon>Alphaproteobacteria</taxon>
        <taxon>Acetobacterales</taxon>
        <taxon>Acetobacteraceae</taxon>
        <taxon>Paeniroseomonas</taxon>
    </lineage>
</organism>
<reference evidence="6" key="1">
    <citation type="journal article" date="2019" name="Int. J. Syst. Evol. Microbiol.">
        <title>The Global Catalogue of Microorganisms (GCM) 10K type strain sequencing project: providing services to taxonomists for standard genome sequencing and annotation.</title>
        <authorList>
            <consortium name="The Broad Institute Genomics Platform"/>
            <consortium name="The Broad Institute Genome Sequencing Center for Infectious Disease"/>
            <person name="Wu L."/>
            <person name="Ma J."/>
        </authorList>
    </citation>
    <scope>NUCLEOTIDE SEQUENCE [LARGE SCALE GENOMIC DNA]</scope>
    <source>
        <strain evidence="6">CECT 7131</strain>
    </source>
</reference>
<dbReference type="HAMAP" id="MF_00296">
    <property type="entry name" value="MetX_acyltransf"/>
    <property type="match status" value="1"/>
</dbReference>
<dbReference type="GO" id="GO:0016787">
    <property type="term" value="F:hydrolase activity"/>
    <property type="evidence" value="ECO:0007669"/>
    <property type="project" value="UniProtKB-KW"/>
</dbReference>
<dbReference type="Pfam" id="PF00561">
    <property type="entry name" value="Abhydrolase_1"/>
    <property type="match status" value="1"/>
</dbReference>
<feature type="chain" id="PRO_5045448628" description="Probable acyltransferase" evidence="3">
    <location>
        <begin position="25"/>
        <end position="378"/>
    </location>
</feature>
<comment type="similarity">
    <text evidence="2">Belongs to the AB hydrolase superfamily. MetX family.</text>
</comment>
<dbReference type="InterPro" id="IPR008220">
    <property type="entry name" value="HAT_MetX-like"/>
</dbReference>
<evidence type="ECO:0000256" key="2">
    <source>
        <dbReference type="HAMAP-Rule" id="MF_00296"/>
    </source>
</evidence>
<gene>
    <name evidence="5" type="ORF">QWZ14_10135</name>
</gene>
<comment type="caution">
    <text evidence="2">Lacks conserved residue(s) required for the propagation of feature annotation.</text>
</comment>
<evidence type="ECO:0000313" key="6">
    <source>
        <dbReference type="Proteomes" id="UP001529369"/>
    </source>
</evidence>
<dbReference type="PANTHER" id="PTHR32268">
    <property type="entry name" value="HOMOSERINE O-ACETYLTRANSFERASE"/>
    <property type="match status" value="1"/>
</dbReference>
<dbReference type="Proteomes" id="UP001529369">
    <property type="component" value="Unassembled WGS sequence"/>
</dbReference>
<feature type="site" description="Important for substrate specificity" evidence="2">
    <location>
        <position position="181"/>
    </location>
</feature>
<dbReference type="Gene3D" id="3.40.50.1820">
    <property type="entry name" value="alpha/beta hydrolase"/>
    <property type="match status" value="1"/>
</dbReference>
<comment type="subcellular location">
    <subcellularLocation>
        <location evidence="2">Cytoplasm</location>
    </subcellularLocation>
</comment>